<dbReference type="InterPro" id="IPR001709">
    <property type="entry name" value="Flavoprot_Pyr_Nucl_cyt_Rdtase"/>
</dbReference>
<dbReference type="InterPro" id="IPR017927">
    <property type="entry name" value="FAD-bd_FR_type"/>
</dbReference>
<protein>
    <recommendedName>
        <fullName evidence="2">ferredoxin--NADP(+) reductase</fullName>
        <ecNumber evidence="2">1.18.1.2</ecNumber>
    </recommendedName>
</protein>
<dbReference type="InterPro" id="IPR051930">
    <property type="entry name" value="FNR_type-1"/>
</dbReference>
<dbReference type="InterPro" id="IPR001433">
    <property type="entry name" value="OxRdtase_FAD/NAD-bd"/>
</dbReference>
<evidence type="ECO:0000259" key="5">
    <source>
        <dbReference type="PROSITE" id="PS51384"/>
    </source>
</evidence>
<dbReference type="PANTHER" id="PTHR47878">
    <property type="entry name" value="OXIDOREDUCTASE FAD/NAD(P)-BINDING DOMAIN PROTEIN"/>
    <property type="match status" value="1"/>
</dbReference>
<gene>
    <name evidence="6" type="ORF">SAMN02746062_01867</name>
</gene>
<evidence type="ECO:0000256" key="2">
    <source>
        <dbReference type="ARBA" id="ARBA00013223"/>
    </source>
</evidence>
<proteinExistence type="inferred from homology"/>
<dbReference type="SUPFAM" id="SSF63380">
    <property type="entry name" value="Riboflavin synthase domain-like"/>
    <property type="match status" value="1"/>
</dbReference>
<dbReference type="InterPro" id="IPR017938">
    <property type="entry name" value="Riboflavin_synthase-like_b-brl"/>
</dbReference>
<dbReference type="InterPro" id="IPR008333">
    <property type="entry name" value="Cbr1-like_FAD-bd_dom"/>
</dbReference>
<feature type="domain" description="FAD-binding FR-type" evidence="5">
    <location>
        <begin position="10"/>
        <end position="110"/>
    </location>
</feature>
<dbReference type="InterPro" id="IPR039261">
    <property type="entry name" value="FNR_nucleotide-bd"/>
</dbReference>
<dbReference type="GO" id="GO:0042167">
    <property type="term" value="P:heme catabolic process"/>
    <property type="evidence" value="ECO:0007669"/>
    <property type="project" value="TreeGrafter"/>
</dbReference>
<dbReference type="PROSITE" id="PS51384">
    <property type="entry name" value="FAD_FR"/>
    <property type="match status" value="1"/>
</dbReference>
<name>A0A286EG30_9NEIS</name>
<evidence type="ECO:0000256" key="1">
    <source>
        <dbReference type="ARBA" id="ARBA00008312"/>
    </source>
</evidence>
<dbReference type="InterPro" id="IPR033892">
    <property type="entry name" value="FNR_bac"/>
</dbReference>
<dbReference type="EMBL" id="OCNF01000019">
    <property type="protein sequence ID" value="SOD69863.1"/>
    <property type="molecule type" value="Genomic_DNA"/>
</dbReference>
<evidence type="ECO:0000313" key="6">
    <source>
        <dbReference type="EMBL" id="SOD69863.1"/>
    </source>
</evidence>
<comment type="similarity">
    <text evidence="1">Belongs to the ferredoxin--NADP reductase type 1 family.</text>
</comment>
<dbReference type="PANTHER" id="PTHR47878:SF2">
    <property type="entry name" value="OXIDOREDUCTASE FAD_NAD(P)-BINDING DOMAIN PROTEIN"/>
    <property type="match status" value="1"/>
</dbReference>
<dbReference type="GO" id="GO:0004324">
    <property type="term" value="F:ferredoxin-NADP+ reductase activity"/>
    <property type="evidence" value="ECO:0007669"/>
    <property type="project" value="UniProtKB-EC"/>
</dbReference>
<dbReference type="AlphaFoldDB" id="A0A286EG30"/>
<keyword evidence="3" id="KW-0547">Nucleotide-binding</keyword>
<dbReference type="Proteomes" id="UP000219669">
    <property type="component" value="Unassembled WGS sequence"/>
</dbReference>
<accession>A0A286EG30</accession>
<keyword evidence="7" id="KW-1185">Reference proteome</keyword>
<dbReference type="Pfam" id="PF00970">
    <property type="entry name" value="FAD_binding_6"/>
    <property type="match status" value="1"/>
</dbReference>
<dbReference type="Gene3D" id="3.40.50.80">
    <property type="entry name" value="Nucleotide-binding domain of ferredoxin-NADP reductase (FNR) module"/>
    <property type="match status" value="1"/>
</dbReference>
<dbReference type="PRINTS" id="PR00371">
    <property type="entry name" value="FPNCR"/>
</dbReference>
<dbReference type="GO" id="GO:0000166">
    <property type="term" value="F:nucleotide binding"/>
    <property type="evidence" value="ECO:0007669"/>
    <property type="project" value="UniProtKB-KW"/>
</dbReference>
<dbReference type="EC" id="1.18.1.2" evidence="2"/>
<organism evidence="6 7">
    <name type="scientific">Alysiella filiformis DSM 16848</name>
    <dbReference type="NCBI Taxonomy" id="1120981"/>
    <lineage>
        <taxon>Bacteria</taxon>
        <taxon>Pseudomonadati</taxon>
        <taxon>Pseudomonadota</taxon>
        <taxon>Betaproteobacteria</taxon>
        <taxon>Neisseriales</taxon>
        <taxon>Neisseriaceae</taxon>
        <taxon>Alysiella</taxon>
    </lineage>
</organism>
<evidence type="ECO:0000256" key="4">
    <source>
        <dbReference type="ARBA" id="ARBA00047776"/>
    </source>
</evidence>
<dbReference type="GO" id="GO:0034599">
    <property type="term" value="P:cellular response to oxidative stress"/>
    <property type="evidence" value="ECO:0007669"/>
    <property type="project" value="TreeGrafter"/>
</dbReference>
<dbReference type="Gene3D" id="2.40.30.10">
    <property type="entry name" value="Translation factors"/>
    <property type="match status" value="1"/>
</dbReference>
<dbReference type="CDD" id="cd06195">
    <property type="entry name" value="FNR1"/>
    <property type="match status" value="1"/>
</dbReference>
<dbReference type="SUPFAM" id="SSF52343">
    <property type="entry name" value="Ferredoxin reductase-like, C-terminal NADP-linked domain"/>
    <property type="match status" value="1"/>
</dbReference>
<reference evidence="6 7" key="1">
    <citation type="submission" date="2017-09" db="EMBL/GenBank/DDBJ databases">
        <authorList>
            <person name="Ehlers B."/>
            <person name="Leendertz F.H."/>
        </authorList>
    </citation>
    <scope>NUCLEOTIDE SEQUENCE [LARGE SCALE GENOMIC DNA]</scope>
    <source>
        <strain evidence="6 7">DSM 16848</strain>
    </source>
</reference>
<sequence>MDTHIMSSEQKFTEETVLWLKKHSPKHLTFAITRPEHFRFSAGQFARLGFRVGEHGYIWRAYSVTSAEYDDTLVFFVILIENGEISAHFAQLQAGDTILLDKTAQGFFLPQRFPDGRDLIMLSTGSGIAPFLSMLHQPEIWQRFDTLALAHCVSYRNDLIFNDEIAQFAEHPLVGEYVSRLRFVPMTTRETDADTLHFRLPESLKNGSLSQAFGLNFDKEHSRFMICGNPEMVQDTFKTLLDMGFAMHRNKLAGHIILENGF</sequence>
<dbReference type="Pfam" id="PF00175">
    <property type="entry name" value="NAD_binding_1"/>
    <property type="match status" value="1"/>
</dbReference>
<comment type="catalytic activity">
    <reaction evidence="4">
        <text>2 reduced [2Fe-2S]-[ferredoxin] + NADP(+) + H(+) = 2 oxidized [2Fe-2S]-[ferredoxin] + NADPH</text>
        <dbReference type="Rhea" id="RHEA:20125"/>
        <dbReference type="Rhea" id="RHEA-COMP:10000"/>
        <dbReference type="Rhea" id="RHEA-COMP:10001"/>
        <dbReference type="ChEBI" id="CHEBI:15378"/>
        <dbReference type="ChEBI" id="CHEBI:33737"/>
        <dbReference type="ChEBI" id="CHEBI:33738"/>
        <dbReference type="ChEBI" id="CHEBI:57783"/>
        <dbReference type="ChEBI" id="CHEBI:58349"/>
        <dbReference type="EC" id="1.18.1.2"/>
    </reaction>
</comment>
<evidence type="ECO:0000313" key="7">
    <source>
        <dbReference type="Proteomes" id="UP000219669"/>
    </source>
</evidence>
<evidence type="ECO:0000256" key="3">
    <source>
        <dbReference type="ARBA" id="ARBA00022741"/>
    </source>
</evidence>